<dbReference type="AlphaFoldDB" id="A0AAE1ASY7"/>
<feature type="compositionally biased region" description="Low complexity" evidence="1">
    <location>
        <begin position="148"/>
        <end position="161"/>
    </location>
</feature>
<evidence type="ECO:0000313" key="3">
    <source>
        <dbReference type="Proteomes" id="UP001283361"/>
    </source>
</evidence>
<evidence type="ECO:0000313" key="2">
    <source>
        <dbReference type="EMBL" id="KAK3793434.1"/>
    </source>
</evidence>
<dbReference type="EMBL" id="JAWDGP010001250">
    <property type="protein sequence ID" value="KAK3793434.1"/>
    <property type="molecule type" value="Genomic_DNA"/>
</dbReference>
<comment type="caution">
    <text evidence="2">The sequence shown here is derived from an EMBL/GenBank/DDBJ whole genome shotgun (WGS) entry which is preliminary data.</text>
</comment>
<accession>A0AAE1ASY7</accession>
<dbReference type="Proteomes" id="UP001283361">
    <property type="component" value="Unassembled WGS sequence"/>
</dbReference>
<organism evidence="2 3">
    <name type="scientific">Elysia crispata</name>
    <name type="common">lettuce slug</name>
    <dbReference type="NCBI Taxonomy" id="231223"/>
    <lineage>
        <taxon>Eukaryota</taxon>
        <taxon>Metazoa</taxon>
        <taxon>Spiralia</taxon>
        <taxon>Lophotrochozoa</taxon>
        <taxon>Mollusca</taxon>
        <taxon>Gastropoda</taxon>
        <taxon>Heterobranchia</taxon>
        <taxon>Euthyneura</taxon>
        <taxon>Panpulmonata</taxon>
        <taxon>Sacoglossa</taxon>
        <taxon>Placobranchoidea</taxon>
        <taxon>Plakobranchidae</taxon>
        <taxon>Elysia</taxon>
    </lineage>
</organism>
<sequence length="198" mass="20894">MNRSSGFREGFAGGSPAKAMPTFFPVGATLKGARSALQSCPDRAKGGCQGGFATDLLDNPSVDLAHHHEAPPEGGLFWMCCQISVVRVAAVAKPPTGHGCEAPTSGQLFHRGQYFVSGATLTWLFRLLPLGGIDLRVSTTAETGCPRSSSTPNETSETPSPGDLITPSLRSSVGLFDRSPRNPRKKNLRPVGISFTPE</sequence>
<evidence type="ECO:0000256" key="1">
    <source>
        <dbReference type="SAM" id="MobiDB-lite"/>
    </source>
</evidence>
<name>A0AAE1ASY7_9GAST</name>
<protein>
    <submittedName>
        <fullName evidence="2">Uncharacterized protein</fullName>
    </submittedName>
</protein>
<gene>
    <name evidence="2" type="ORF">RRG08_015276</name>
</gene>
<reference evidence="2" key="1">
    <citation type="journal article" date="2023" name="G3 (Bethesda)">
        <title>A reference genome for the long-term kleptoplast-retaining sea slug Elysia crispata morphotype clarki.</title>
        <authorList>
            <person name="Eastman K.E."/>
            <person name="Pendleton A.L."/>
            <person name="Shaikh M.A."/>
            <person name="Suttiyut T."/>
            <person name="Ogas R."/>
            <person name="Tomko P."/>
            <person name="Gavelis G."/>
            <person name="Widhalm J.R."/>
            <person name="Wisecaver J.H."/>
        </authorList>
    </citation>
    <scope>NUCLEOTIDE SEQUENCE</scope>
    <source>
        <strain evidence="2">ECLA1</strain>
    </source>
</reference>
<proteinExistence type="predicted"/>
<feature type="region of interest" description="Disordered" evidence="1">
    <location>
        <begin position="141"/>
        <end position="198"/>
    </location>
</feature>
<keyword evidence="3" id="KW-1185">Reference proteome</keyword>